<dbReference type="EMBL" id="JAUTXU010000003">
    <property type="protein sequence ID" value="KAK3725118.1"/>
    <property type="molecule type" value="Genomic_DNA"/>
</dbReference>
<comment type="caution">
    <text evidence="1">The sequence shown here is derived from an EMBL/GenBank/DDBJ whole genome shotgun (WGS) entry which is preliminary data.</text>
</comment>
<proteinExistence type="predicted"/>
<dbReference type="Proteomes" id="UP001281147">
    <property type="component" value="Unassembled WGS sequence"/>
</dbReference>
<evidence type="ECO:0000313" key="1">
    <source>
        <dbReference type="EMBL" id="KAK3725118.1"/>
    </source>
</evidence>
<protein>
    <submittedName>
        <fullName evidence="1">Uncharacterized protein</fullName>
    </submittedName>
</protein>
<evidence type="ECO:0000313" key="2">
    <source>
        <dbReference type="Proteomes" id="UP001281147"/>
    </source>
</evidence>
<reference evidence="1" key="1">
    <citation type="submission" date="2023-07" db="EMBL/GenBank/DDBJ databases">
        <title>Black Yeasts Isolated from many extreme environments.</title>
        <authorList>
            <person name="Coleine C."/>
            <person name="Stajich J.E."/>
            <person name="Selbmann L."/>
        </authorList>
    </citation>
    <scope>NUCLEOTIDE SEQUENCE</scope>
    <source>
        <strain evidence="1">CCFEE 5714</strain>
    </source>
</reference>
<organism evidence="1 2">
    <name type="scientific">Vermiconidia calcicola</name>
    <dbReference type="NCBI Taxonomy" id="1690605"/>
    <lineage>
        <taxon>Eukaryota</taxon>
        <taxon>Fungi</taxon>
        <taxon>Dikarya</taxon>
        <taxon>Ascomycota</taxon>
        <taxon>Pezizomycotina</taxon>
        <taxon>Dothideomycetes</taxon>
        <taxon>Dothideomycetidae</taxon>
        <taxon>Mycosphaerellales</taxon>
        <taxon>Extremaceae</taxon>
        <taxon>Vermiconidia</taxon>
    </lineage>
</organism>
<name>A0ACC3NY74_9PEZI</name>
<sequence length="345" mass="39183">MTARPDRSITMEHHTPHSNAAFEGYYNKFDLPSGAHLIIIICQVKDAISKPNTISFTYVPKDASKIFQRELFPERIDMRRTGQGSNAFILDVPGIGYAKWNDDSSTEYEVEHDTFSFRAKTTSRAPWSAETNTPEGPLVHLPLPLHWHVQSLASQCKFDMKIRDEEVPPEDLSGQATLHQEKNWAFSFPPAHIWVQCRDGERGFCCAGGQILGMEAFLLGYRSNDLNFDFRPPFAVRVGGISPFMTYTTDWENRTFELSVQSFRRKITVKAVAPKGTFFSLAPPFQDGHRENFLGQSFQADVKIKIYESGWVSQWNLVREDHFKGASLEFAGGYYPPAGSEQRIN</sequence>
<accession>A0ACC3NY74</accession>
<keyword evidence="2" id="KW-1185">Reference proteome</keyword>
<gene>
    <name evidence="1" type="ORF">LTR37_000629</name>
</gene>